<dbReference type="OrthoDB" id="8613538at2"/>
<dbReference type="STRING" id="157463.GCA_001047075_00158"/>
<evidence type="ECO:0000256" key="1">
    <source>
        <dbReference type="ARBA" id="ARBA00022729"/>
    </source>
</evidence>
<dbReference type="InterPro" id="IPR001638">
    <property type="entry name" value="Solute-binding_3/MltF_N"/>
</dbReference>
<dbReference type="RefSeq" id="WP_061992663.1">
    <property type="nucleotide sequence ID" value="NZ_DF967986.1"/>
</dbReference>
<dbReference type="PANTHER" id="PTHR35936:SF19">
    <property type="entry name" value="AMINO-ACID-BINDING PROTEIN YXEM-RELATED"/>
    <property type="match status" value="1"/>
</dbReference>
<evidence type="ECO:0000259" key="2">
    <source>
        <dbReference type="SMART" id="SM00062"/>
    </source>
</evidence>
<feature type="domain" description="Solute-binding protein family 3/N-terminal" evidence="2">
    <location>
        <begin position="39"/>
        <end position="271"/>
    </location>
</feature>
<evidence type="ECO:0000313" key="3">
    <source>
        <dbReference type="EMBL" id="GAO99237.1"/>
    </source>
</evidence>
<dbReference type="Gene3D" id="3.40.190.10">
    <property type="entry name" value="Periplasmic binding protein-like II"/>
    <property type="match status" value="2"/>
</dbReference>
<dbReference type="Proteomes" id="UP000253891">
    <property type="component" value="Unassembled WGS sequence"/>
</dbReference>
<keyword evidence="1" id="KW-0732">Signal</keyword>
<keyword evidence="4" id="KW-1185">Reference proteome</keyword>
<evidence type="ECO:0000313" key="4">
    <source>
        <dbReference type="Proteomes" id="UP000253891"/>
    </source>
</evidence>
<sequence length="287" mass="31459">MVKKGYIYTGLVAAVLIGVGVAHSLTNNSQAASKSHVQTINVAGVADNRPYTYADGNSISGYDGELFKKLDEELPQYKFKYTTTSQNSVFVGLSSGKYDLASSGFWYSDQRASKYLYTDPTAIADLRLVYRQGEQKLSNLDDLAKSGLKLAPISSDDARYNFIQDYNKNHPNQKLNLEAIGDVSSGDALKQLQQKQFDTVFYPYQAYIGVKNAGGAKGLTVSDSIGVKNDYMIASRNTKNKALVKAINAELKKLKASGYLDSLSKKWLGEDTFSLPNAESNFKNTKG</sequence>
<dbReference type="SUPFAM" id="SSF53850">
    <property type="entry name" value="Periplasmic binding protein-like II"/>
    <property type="match status" value="1"/>
</dbReference>
<protein>
    <submittedName>
        <fullName evidence="3">ABC transporter, substrate-binding protein, family 3</fullName>
    </submittedName>
</protein>
<dbReference type="SMART" id="SM00062">
    <property type="entry name" value="PBPb"/>
    <property type="match status" value="1"/>
</dbReference>
<name>A0A0K8MFH1_9LACO</name>
<dbReference type="EMBL" id="DF967986">
    <property type="protein sequence ID" value="GAO99237.1"/>
    <property type="molecule type" value="Genomic_DNA"/>
</dbReference>
<proteinExistence type="predicted"/>
<organism evidence="3 4">
    <name type="scientific">Fructobacillus ficulneus</name>
    <dbReference type="NCBI Taxonomy" id="157463"/>
    <lineage>
        <taxon>Bacteria</taxon>
        <taxon>Bacillati</taxon>
        <taxon>Bacillota</taxon>
        <taxon>Bacilli</taxon>
        <taxon>Lactobacillales</taxon>
        <taxon>Lactobacillaceae</taxon>
        <taxon>Fructobacillus</taxon>
    </lineage>
</organism>
<dbReference type="PANTHER" id="PTHR35936">
    <property type="entry name" value="MEMBRANE-BOUND LYTIC MUREIN TRANSGLYCOSYLASE F"/>
    <property type="match status" value="1"/>
</dbReference>
<dbReference type="Pfam" id="PF00497">
    <property type="entry name" value="SBP_bac_3"/>
    <property type="match status" value="1"/>
</dbReference>
<reference evidence="3 4" key="1">
    <citation type="journal article" date="2015" name="BMC Genomics">
        <title>Comparative genomics of Fructobacillus spp. and Leuconostoc spp. reveals niche-specific evolution of Fructobacillus spp.</title>
        <authorList>
            <person name="Endo A."/>
            <person name="Tanizawa Y."/>
            <person name="Tanaka N."/>
            <person name="Maeno S."/>
            <person name="Kumar H."/>
            <person name="Shiwa Y."/>
            <person name="Okada S."/>
            <person name="Yoshikawa H."/>
            <person name="Dicks L."/>
            <person name="Nakagawa J."/>
            <person name="Arita M."/>
        </authorList>
    </citation>
    <scope>NUCLEOTIDE SEQUENCE [LARGE SCALE GENOMIC DNA]</scope>
    <source>
        <strain evidence="3 4">JCM 12225</strain>
    </source>
</reference>
<dbReference type="AlphaFoldDB" id="A0A0K8MFH1"/>
<gene>
    <name evidence="3" type="ORF">FFIC_090610</name>
</gene>
<accession>A0A0K8MFH1</accession>